<feature type="binding site" evidence="11">
    <location>
        <position position="112"/>
    </location>
    <ligand>
        <name>Zn(2+)</name>
        <dbReference type="ChEBI" id="CHEBI:29105"/>
    </ligand>
</feature>
<evidence type="ECO:0000256" key="9">
    <source>
        <dbReference type="ARBA" id="ARBA00023125"/>
    </source>
</evidence>
<dbReference type="PANTHER" id="PTHR33202">
    <property type="entry name" value="ZINC UPTAKE REGULATION PROTEIN"/>
    <property type="match status" value="1"/>
</dbReference>
<dbReference type="OrthoDB" id="5242893at2"/>
<dbReference type="Gene3D" id="1.10.10.10">
    <property type="entry name" value="Winged helix-like DNA-binding domain superfamily/Winged helix DNA-binding domain"/>
    <property type="match status" value="1"/>
</dbReference>
<keyword evidence="13" id="KW-1185">Reference proteome</keyword>
<proteinExistence type="inferred from homology"/>
<dbReference type="Gene3D" id="3.30.1490.190">
    <property type="match status" value="1"/>
</dbReference>
<evidence type="ECO:0000256" key="11">
    <source>
        <dbReference type="PIRSR" id="PIRSR602481-1"/>
    </source>
</evidence>
<dbReference type="GO" id="GO:0008270">
    <property type="term" value="F:zinc ion binding"/>
    <property type="evidence" value="ECO:0007669"/>
    <property type="project" value="TreeGrafter"/>
</dbReference>
<dbReference type="GO" id="GO:0000976">
    <property type="term" value="F:transcription cis-regulatory region binding"/>
    <property type="evidence" value="ECO:0007669"/>
    <property type="project" value="TreeGrafter"/>
</dbReference>
<protein>
    <submittedName>
        <fullName evidence="12">Transcriptional regulator, FUR family</fullName>
    </submittedName>
</protein>
<comment type="cofactor">
    <cofactor evidence="11">
        <name>Zn(2+)</name>
        <dbReference type="ChEBI" id="CHEBI:29105"/>
    </cofactor>
    <text evidence="11">Binds 1 zinc ion per subunit.</text>
</comment>
<reference evidence="12 13" key="1">
    <citation type="submission" date="2017-02" db="EMBL/GenBank/DDBJ databases">
        <authorList>
            <person name="Peterson S.W."/>
        </authorList>
    </citation>
    <scope>NUCLEOTIDE SEQUENCE [LARGE SCALE GENOMIC DNA]</scope>
    <source>
        <strain evidence="12 13">CIP104813</strain>
    </source>
</reference>
<comment type="similarity">
    <text evidence="2">Belongs to the Fur family.</text>
</comment>
<dbReference type="RefSeq" id="WP_087101484.1">
    <property type="nucleotide sequence ID" value="NZ_FWFG01000001.1"/>
</dbReference>
<evidence type="ECO:0000256" key="8">
    <source>
        <dbReference type="ARBA" id="ARBA00023015"/>
    </source>
</evidence>
<feature type="binding site" evidence="11">
    <location>
        <position position="109"/>
    </location>
    <ligand>
        <name>Zn(2+)</name>
        <dbReference type="ChEBI" id="CHEBI:29105"/>
    </ligand>
</feature>
<dbReference type="EMBL" id="FWFG01000001">
    <property type="protein sequence ID" value="SLM87673.1"/>
    <property type="molecule type" value="Genomic_DNA"/>
</dbReference>
<gene>
    <name evidence="12" type="ORF">FM110_00065</name>
</gene>
<dbReference type="Proteomes" id="UP000195981">
    <property type="component" value="Unassembled WGS sequence"/>
</dbReference>
<evidence type="ECO:0000256" key="1">
    <source>
        <dbReference type="ARBA" id="ARBA00004496"/>
    </source>
</evidence>
<organism evidence="12 13">
    <name type="scientific">Brachybacterium nesterenkovii</name>
    <dbReference type="NCBI Taxonomy" id="47847"/>
    <lineage>
        <taxon>Bacteria</taxon>
        <taxon>Bacillati</taxon>
        <taxon>Actinomycetota</taxon>
        <taxon>Actinomycetes</taxon>
        <taxon>Micrococcales</taxon>
        <taxon>Dermabacteraceae</taxon>
        <taxon>Brachybacterium</taxon>
    </lineage>
</organism>
<keyword evidence="10" id="KW-0804">Transcription</keyword>
<evidence type="ECO:0000256" key="5">
    <source>
        <dbReference type="ARBA" id="ARBA00022723"/>
    </source>
</evidence>
<dbReference type="InterPro" id="IPR043135">
    <property type="entry name" value="Fur_C"/>
</dbReference>
<evidence type="ECO:0000256" key="4">
    <source>
        <dbReference type="ARBA" id="ARBA00022491"/>
    </source>
</evidence>
<sequence length="161" mass="17407">MLTQRHDAVLDSGAGLLSPEDAETSLRSAGLRVTAPRLATLTVIAENQHADAETLAQGVRDRLGAVSRQAVYDVLAALTEAGLVRRVTVDERRSRYELARHDNHHHLICRSCGRIEDVPCALGHAPCMDLDPARGFALEEADVVFRGLCADCAPTQPPHVV</sequence>
<evidence type="ECO:0000256" key="2">
    <source>
        <dbReference type="ARBA" id="ARBA00007957"/>
    </source>
</evidence>
<comment type="subcellular location">
    <subcellularLocation>
        <location evidence="1">Cytoplasm</location>
    </subcellularLocation>
</comment>
<dbReference type="InterPro" id="IPR036390">
    <property type="entry name" value="WH_DNA-bd_sf"/>
</dbReference>
<dbReference type="AlphaFoldDB" id="A0A1X6WSL9"/>
<name>A0A1X6WSL9_9MICO</name>
<feature type="binding site" evidence="11">
    <location>
        <position position="152"/>
    </location>
    <ligand>
        <name>Zn(2+)</name>
        <dbReference type="ChEBI" id="CHEBI:29105"/>
    </ligand>
</feature>
<dbReference type="GO" id="GO:1900376">
    <property type="term" value="P:regulation of secondary metabolite biosynthetic process"/>
    <property type="evidence" value="ECO:0007669"/>
    <property type="project" value="TreeGrafter"/>
</dbReference>
<keyword evidence="3" id="KW-0963">Cytoplasm</keyword>
<dbReference type="InterPro" id="IPR002481">
    <property type="entry name" value="FUR"/>
</dbReference>
<keyword evidence="4" id="KW-0678">Repressor</keyword>
<dbReference type="GO" id="GO:0045892">
    <property type="term" value="P:negative regulation of DNA-templated transcription"/>
    <property type="evidence" value="ECO:0007669"/>
    <property type="project" value="TreeGrafter"/>
</dbReference>
<dbReference type="Pfam" id="PF01475">
    <property type="entry name" value="FUR"/>
    <property type="match status" value="1"/>
</dbReference>
<keyword evidence="9" id="KW-0238">DNA-binding</keyword>
<dbReference type="PANTHER" id="PTHR33202:SF18">
    <property type="entry name" value="TRANSCRIPTIONAL REGULATOR FURA"/>
    <property type="match status" value="1"/>
</dbReference>
<dbReference type="GO" id="GO:0005737">
    <property type="term" value="C:cytoplasm"/>
    <property type="evidence" value="ECO:0007669"/>
    <property type="project" value="UniProtKB-SubCell"/>
</dbReference>
<evidence type="ECO:0000256" key="6">
    <source>
        <dbReference type="ARBA" id="ARBA00022833"/>
    </source>
</evidence>
<dbReference type="SUPFAM" id="SSF46785">
    <property type="entry name" value="Winged helix' DNA-binding domain"/>
    <property type="match status" value="1"/>
</dbReference>
<evidence type="ECO:0000256" key="3">
    <source>
        <dbReference type="ARBA" id="ARBA00022490"/>
    </source>
</evidence>
<keyword evidence="5 11" id="KW-0479">Metal-binding</keyword>
<evidence type="ECO:0000256" key="7">
    <source>
        <dbReference type="ARBA" id="ARBA00023004"/>
    </source>
</evidence>
<accession>A0A1X6WSL9</accession>
<evidence type="ECO:0000313" key="13">
    <source>
        <dbReference type="Proteomes" id="UP000195981"/>
    </source>
</evidence>
<keyword evidence="8" id="KW-0805">Transcription regulation</keyword>
<dbReference type="GO" id="GO:0003700">
    <property type="term" value="F:DNA-binding transcription factor activity"/>
    <property type="evidence" value="ECO:0007669"/>
    <property type="project" value="InterPro"/>
</dbReference>
<dbReference type="InterPro" id="IPR036388">
    <property type="entry name" value="WH-like_DNA-bd_sf"/>
</dbReference>
<evidence type="ECO:0000256" key="10">
    <source>
        <dbReference type="ARBA" id="ARBA00023163"/>
    </source>
</evidence>
<evidence type="ECO:0000313" key="12">
    <source>
        <dbReference type="EMBL" id="SLM87673.1"/>
    </source>
</evidence>
<keyword evidence="6 11" id="KW-0862">Zinc</keyword>
<keyword evidence="7" id="KW-0408">Iron</keyword>
<feature type="binding site" evidence="11">
    <location>
        <position position="149"/>
    </location>
    <ligand>
        <name>Zn(2+)</name>
        <dbReference type="ChEBI" id="CHEBI:29105"/>
    </ligand>
</feature>
<dbReference type="CDD" id="cd07153">
    <property type="entry name" value="Fur_like"/>
    <property type="match status" value="1"/>
</dbReference>